<gene>
    <name evidence="1" type="ORF">WKI58_38285</name>
</gene>
<dbReference type="EMBL" id="JBBKAI010000003">
    <property type="protein sequence ID" value="MEJ8662251.1"/>
    <property type="molecule type" value="Genomic_DNA"/>
</dbReference>
<accession>A0ACC6QVC3</accession>
<keyword evidence="2" id="KW-1185">Reference proteome</keyword>
<comment type="caution">
    <text evidence="1">The sequence shown here is derived from an EMBL/GenBank/DDBJ whole genome shotgun (WGS) entry which is preliminary data.</text>
</comment>
<protein>
    <submittedName>
        <fullName evidence="1">Amidohydrolase family protein</fullName>
    </submittedName>
</protein>
<sequence>MSNEGSDVQIDSNDNHESTNGPKHAARTGLSRRSALVGAAAGAALAGGILTTTAVARPEAPKAPISFTAGRPVVIRNATVVTGDPKLGTLRNSDVLVVGQTIRGVGRNLSAPRDAAVIDGRGAIVMPGMIDTHRHMWQTVLRGLGAEWTIANYFSWIYQQWAPFWRPQDLYSSNLLSMAEAINAGVTTSVDWSQDLKNYEYAEAAAEGLFDSGGRARLAYGYSFTLPHEWINKGDVARLQREHFSSRNQLVTLQLAWDGTGLERAFPERPAWEFAREHDLSVTMHSGVRNWMGDPQILNLRDNGFLLPTNTYVHCGTMSEDSYRLIAETGGNVSIAAESELNAGQGYPPTGKIHAHNIPISLSSDTQVWWSADMFAAMRATLNADRGIDHVRAHADDKSVINNNLRTEDVFHFATQGGADALGLGSQLGSVTPGKLADLVLVRADSPSMVPLNNPVAQLVFHAQRGEVDTVLINGRVMKHNGRLVGLDFDRARRLGEDTANHLRERIGEKNWAAAQNPPAFELGE</sequence>
<evidence type="ECO:0000313" key="1">
    <source>
        <dbReference type="EMBL" id="MEJ8662251.1"/>
    </source>
</evidence>
<reference evidence="1" key="1">
    <citation type="submission" date="2024-03" db="EMBL/GenBank/DDBJ databases">
        <title>Novel Streptomyces species of biotechnological and ecological value are a feature of Machair soil.</title>
        <authorList>
            <person name="Prole J.R."/>
            <person name="Goodfellow M."/>
            <person name="Allenby N."/>
            <person name="Ward A.C."/>
        </authorList>
    </citation>
    <scope>NUCLEOTIDE SEQUENCE</scope>
    <source>
        <strain evidence="1">MS1.AVA.4</strain>
    </source>
</reference>
<name>A0ACC6QVC3_9ACTN</name>
<evidence type="ECO:0000313" key="2">
    <source>
        <dbReference type="Proteomes" id="UP001375539"/>
    </source>
</evidence>
<proteinExistence type="predicted"/>
<organism evidence="1 2">
    <name type="scientific">Streptomyces pratisoli</name>
    <dbReference type="NCBI Taxonomy" id="3139917"/>
    <lineage>
        <taxon>Bacteria</taxon>
        <taxon>Bacillati</taxon>
        <taxon>Actinomycetota</taxon>
        <taxon>Actinomycetes</taxon>
        <taxon>Kitasatosporales</taxon>
        <taxon>Streptomycetaceae</taxon>
        <taxon>Streptomyces</taxon>
    </lineage>
</organism>
<dbReference type="Proteomes" id="UP001375539">
    <property type="component" value="Unassembled WGS sequence"/>
</dbReference>